<name>A0A4R4ZKI8_9ACTN</name>
<proteinExistence type="predicted"/>
<reference evidence="4 5" key="1">
    <citation type="submission" date="2019-03" db="EMBL/GenBank/DDBJ databases">
        <title>Draft genome sequences of novel Actinobacteria.</title>
        <authorList>
            <person name="Sahin N."/>
            <person name="Ay H."/>
            <person name="Saygin H."/>
        </authorList>
    </citation>
    <scope>NUCLEOTIDE SEQUENCE [LARGE SCALE GENOMIC DNA]</scope>
    <source>
        <strain evidence="4 5">JCM 13523</strain>
    </source>
</reference>
<dbReference type="InterPro" id="IPR007527">
    <property type="entry name" value="Znf_SWIM"/>
</dbReference>
<keyword evidence="1" id="KW-0862">Zinc</keyword>
<keyword evidence="5" id="KW-1185">Reference proteome</keyword>
<comment type="caution">
    <text evidence="4">The sequence shown here is derived from an EMBL/GenBank/DDBJ whole genome shotgun (WGS) entry which is preliminary data.</text>
</comment>
<dbReference type="PANTHER" id="PTHR38133">
    <property type="entry name" value="SLR1429 PROTEIN"/>
    <property type="match status" value="1"/>
</dbReference>
<evidence type="ECO:0000313" key="5">
    <source>
        <dbReference type="Proteomes" id="UP000295124"/>
    </source>
</evidence>
<dbReference type="Pfam" id="PF04434">
    <property type="entry name" value="SWIM"/>
    <property type="match status" value="1"/>
</dbReference>
<dbReference type="Proteomes" id="UP000295124">
    <property type="component" value="Unassembled WGS sequence"/>
</dbReference>
<evidence type="ECO:0000259" key="3">
    <source>
        <dbReference type="PROSITE" id="PS50966"/>
    </source>
</evidence>
<keyword evidence="1" id="KW-0863">Zinc-finger</keyword>
<sequence>MNERTPWRGWRDKGEDAGLPAARGPGSRRPFGATWWGRAWLEALEQRARLDPNRLARGRSYARRGSVLELTVTPGEVDAVVQGSRTTPYQVAVRIQAFSSAEWDAVLDVVSAQIGRVAALLDGELPPEVVDDVRATGLDLLPGAGEIKTHCNCPDFAVPCKHSAAVCYVITDALDSDPFALLLLRGRSKDDLLAALRARRGTSSAAPVVKAAPPGIPARAAYAARVGALPVVPRPLRSARLPAAVQALDPPRSSEIDVGDLVALATDAAQRAWELASGDGMPELTFDQDLARRAATLSTADLAELAHRSGVPARQLTSWAAAWRQAGPGGLAAATDSPTTPDPEALAEAAALLPQATIEANRVTAGKRQLRLGPDNLWYRFDQHFGDWTLSRPPSPNPQELLES</sequence>
<dbReference type="PANTHER" id="PTHR38133:SF1">
    <property type="entry name" value="SLR1429 PROTEIN"/>
    <property type="match status" value="1"/>
</dbReference>
<dbReference type="RefSeq" id="WP_132167986.1">
    <property type="nucleotide sequence ID" value="NZ_SMKX01000037.1"/>
</dbReference>
<evidence type="ECO:0000313" key="4">
    <source>
        <dbReference type="EMBL" id="TDD59301.1"/>
    </source>
</evidence>
<gene>
    <name evidence="4" type="ORF">E1263_15390</name>
</gene>
<dbReference type="GO" id="GO:0008270">
    <property type="term" value="F:zinc ion binding"/>
    <property type="evidence" value="ECO:0007669"/>
    <property type="project" value="UniProtKB-KW"/>
</dbReference>
<dbReference type="EMBL" id="SMKX01000037">
    <property type="protein sequence ID" value="TDD59301.1"/>
    <property type="molecule type" value="Genomic_DNA"/>
</dbReference>
<protein>
    <recommendedName>
        <fullName evidence="3">SWIM-type domain-containing protein</fullName>
    </recommendedName>
</protein>
<dbReference type="AlphaFoldDB" id="A0A4R4ZKI8"/>
<feature type="region of interest" description="Disordered" evidence="2">
    <location>
        <begin position="1"/>
        <end position="26"/>
    </location>
</feature>
<keyword evidence="1" id="KW-0479">Metal-binding</keyword>
<evidence type="ECO:0000256" key="1">
    <source>
        <dbReference type="PROSITE-ProRule" id="PRU00325"/>
    </source>
</evidence>
<dbReference type="PROSITE" id="PS50966">
    <property type="entry name" value="ZF_SWIM"/>
    <property type="match status" value="1"/>
</dbReference>
<feature type="domain" description="SWIM-type" evidence="3">
    <location>
        <begin position="136"/>
        <end position="171"/>
    </location>
</feature>
<feature type="compositionally biased region" description="Basic and acidic residues" evidence="2">
    <location>
        <begin position="1"/>
        <end position="16"/>
    </location>
</feature>
<organism evidence="4 5">
    <name type="scientific">Kribbella antibiotica</name>
    <dbReference type="NCBI Taxonomy" id="190195"/>
    <lineage>
        <taxon>Bacteria</taxon>
        <taxon>Bacillati</taxon>
        <taxon>Actinomycetota</taxon>
        <taxon>Actinomycetes</taxon>
        <taxon>Propionibacteriales</taxon>
        <taxon>Kribbellaceae</taxon>
        <taxon>Kribbella</taxon>
    </lineage>
</organism>
<evidence type="ECO:0000256" key="2">
    <source>
        <dbReference type="SAM" id="MobiDB-lite"/>
    </source>
</evidence>
<dbReference type="OrthoDB" id="188274at2"/>
<accession>A0A4R4ZKI8</accession>